<dbReference type="EMBL" id="KL142398">
    <property type="protein sequence ID" value="KDR70236.1"/>
    <property type="molecule type" value="Genomic_DNA"/>
</dbReference>
<dbReference type="OrthoDB" id="3226582at2759"/>
<feature type="transmembrane region" description="Helical" evidence="1">
    <location>
        <begin position="151"/>
        <end position="172"/>
    </location>
</feature>
<feature type="transmembrane region" description="Helical" evidence="1">
    <location>
        <begin position="220"/>
        <end position="245"/>
    </location>
</feature>
<keyword evidence="3" id="KW-1185">Reference proteome</keyword>
<dbReference type="Proteomes" id="UP000027222">
    <property type="component" value="Unassembled WGS sequence"/>
</dbReference>
<organism evidence="2 3">
    <name type="scientific">Galerina marginata (strain CBS 339.88)</name>
    <dbReference type="NCBI Taxonomy" id="685588"/>
    <lineage>
        <taxon>Eukaryota</taxon>
        <taxon>Fungi</taxon>
        <taxon>Dikarya</taxon>
        <taxon>Basidiomycota</taxon>
        <taxon>Agaricomycotina</taxon>
        <taxon>Agaricomycetes</taxon>
        <taxon>Agaricomycetidae</taxon>
        <taxon>Agaricales</taxon>
        <taxon>Agaricineae</taxon>
        <taxon>Strophariaceae</taxon>
        <taxon>Galerina</taxon>
    </lineage>
</organism>
<keyword evidence="1" id="KW-1133">Transmembrane helix</keyword>
<feature type="transmembrane region" description="Helical" evidence="1">
    <location>
        <begin position="72"/>
        <end position="99"/>
    </location>
</feature>
<evidence type="ECO:0000313" key="2">
    <source>
        <dbReference type="EMBL" id="KDR70236.1"/>
    </source>
</evidence>
<feature type="transmembrane region" description="Helical" evidence="1">
    <location>
        <begin position="119"/>
        <end position="139"/>
    </location>
</feature>
<sequence length="328" mass="36577">MTGSLFDELEIFGRATVVTFHRPLIPFLKEPWSSRSKYPAILLETFLYGVYVVLFAWCAFVLIRRKMVQRTLLVATSLLFLLATADIIITGYFFFHFVLKPAAASTPSTTSTHETWNRLLEIKFGFYVVANAIASSLLISRCYEVWQNKRIVITPILLLICGTVISFVSISANQLGDRLLAASFITSAAANLSVTLLIATRMWWTSRKIRGIFNMDFSSMCDYIVSLILDSGAIYSLSIFLYLVFHTLVLDASLTQIAGVTLTAMTLRKASSEALGDTTTFSSTSTLPEIRPDAVARTPSLPRSGLRTSFLTIRPQRNNTVGTEIEYK</sequence>
<accession>A0A067SH46</accession>
<reference evidence="3" key="1">
    <citation type="journal article" date="2014" name="Proc. Natl. Acad. Sci. U.S.A.">
        <title>Extensive sampling of basidiomycete genomes demonstrates inadequacy of the white-rot/brown-rot paradigm for wood decay fungi.</title>
        <authorList>
            <person name="Riley R."/>
            <person name="Salamov A.A."/>
            <person name="Brown D.W."/>
            <person name="Nagy L.G."/>
            <person name="Floudas D."/>
            <person name="Held B.W."/>
            <person name="Levasseur A."/>
            <person name="Lombard V."/>
            <person name="Morin E."/>
            <person name="Otillar R."/>
            <person name="Lindquist E.A."/>
            <person name="Sun H."/>
            <person name="LaButti K.M."/>
            <person name="Schmutz J."/>
            <person name="Jabbour D."/>
            <person name="Luo H."/>
            <person name="Baker S.E."/>
            <person name="Pisabarro A.G."/>
            <person name="Walton J.D."/>
            <person name="Blanchette R.A."/>
            <person name="Henrissat B."/>
            <person name="Martin F."/>
            <person name="Cullen D."/>
            <person name="Hibbett D.S."/>
            <person name="Grigoriev I.V."/>
        </authorList>
    </citation>
    <scope>NUCLEOTIDE SEQUENCE [LARGE SCALE GENOMIC DNA]</scope>
    <source>
        <strain evidence="3">CBS 339.88</strain>
    </source>
</reference>
<proteinExistence type="predicted"/>
<protein>
    <submittedName>
        <fullName evidence="2">Uncharacterized protein</fullName>
    </submittedName>
</protein>
<feature type="transmembrane region" description="Helical" evidence="1">
    <location>
        <begin position="178"/>
        <end position="199"/>
    </location>
</feature>
<evidence type="ECO:0000256" key="1">
    <source>
        <dbReference type="SAM" id="Phobius"/>
    </source>
</evidence>
<name>A0A067SH46_GALM3</name>
<keyword evidence="1" id="KW-0812">Transmembrane</keyword>
<feature type="transmembrane region" description="Helical" evidence="1">
    <location>
        <begin position="40"/>
        <end position="63"/>
    </location>
</feature>
<evidence type="ECO:0000313" key="3">
    <source>
        <dbReference type="Proteomes" id="UP000027222"/>
    </source>
</evidence>
<dbReference type="STRING" id="685588.A0A067SH46"/>
<keyword evidence="1" id="KW-0472">Membrane</keyword>
<gene>
    <name evidence="2" type="ORF">GALMADRAFT_893033</name>
</gene>
<dbReference type="HOGENOM" id="CLU_847427_0_0_1"/>
<dbReference type="AlphaFoldDB" id="A0A067SH46"/>